<reference evidence="3 4" key="1">
    <citation type="journal article" date="2014" name="Syst. Appl. Microbiol.">
        <title>Complete genomes of freshwater sulfur oxidizers Sulfuricella denitrificans skB26 and Sulfuritalea hydrogenivorans sk43H: genetic insights into the sulfur oxidation pathway of betaproteobacteria.</title>
        <authorList>
            <person name="Watanabe T."/>
            <person name="Kojima H."/>
            <person name="Fukui M."/>
        </authorList>
    </citation>
    <scope>NUCLEOTIDE SEQUENCE [LARGE SCALE GENOMIC DNA]</scope>
    <source>
        <strain evidence="3">DSM22779</strain>
    </source>
</reference>
<dbReference type="Pfam" id="PF01075">
    <property type="entry name" value="Glyco_transf_9"/>
    <property type="match status" value="1"/>
</dbReference>
<evidence type="ECO:0000313" key="3">
    <source>
        <dbReference type="EMBL" id="BAO31309.1"/>
    </source>
</evidence>
<dbReference type="PANTHER" id="PTHR30160:SF1">
    <property type="entry name" value="LIPOPOLYSACCHARIDE 1,2-N-ACETYLGLUCOSAMINETRANSFERASE-RELATED"/>
    <property type="match status" value="1"/>
</dbReference>
<dbReference type="OrthoDB" id="9781892at2"/>
<gene>
    <name evidence="3" type="ORF">SUTH_03539</name>
</gene>
<dbReference type="EMBL" id="AP012547">
    <property type="protein sequence ID" value="BAO31309.1"/>
    <property type="molecule type" value="Genomic_DNA"/>
</dbReference>
<dbReference type="InterPro" id="IPR011916">
    <property type="entry name" value="LipoPS_heptosylTferase-III"/>
</dbReference>
<dbReference type="GO" id="GO:0008713">
    <property type="term" value="F:ADP-heptose-lipopolysaccharide heptosyltransferase activity"/>
    <property type="evidence" value="ECO:0007669"/>
    <property type="project" value="TreeGrafter"/>
</dbReference>
<keyword evidence="1" id="KW-0328">Glycosyltransferase</keyword>
<dbReference type="AlphaFoldDB" id="W0SJH0"/>
<keyword evidence="2 3" id="KW-0808">Transferase</keyword>
<evidence type="ECO:0000256" key="1">
    <source>
        <dbReference type="ARBA" id="ARBA00022676"/>
    </source>
</evidence>
<accession>W0SJH0</accession>
<dbReference type="PANTHER" id="PTHR30160">
    <property type="entry name" value="TETRAACYLDISACCHARIDE 4'-KINASE-RELATED"/>
    <property type="match status" value="1"/>
</dbReference>
<keyword evidence="4" id="KW-1185">Reference proteome</keyword>
<protein>
    <submittedName>
        <fullName evidence="3">Lipopolysaccharide heptosyltransferase III</fullName>
    </submittedName>
</protein>
<name>W0SJH0_9PROT</name>
<organism evidence="3 4">
    <name type="scientific">Sulfuritalea hydrogenivorans sk43H</name>
    <dbReference type="NCBI Taxonomy" id="1223802"/>
    <lineage>
        <taxon>Bacteria</taxon>
        <taxon>Pseudomonadati</taxon>
        <taxon>Pseudomonadota</taxon>
        <taxon>Betaproteobacteria</taxon>
        <taxon>Nitrosomonadales</taxon>
        <taxon>Sterolibacteriaceae</taxon>
        <taxon>Sulfuritalea</taxon>
    </lineage>
</organism>
<evidence type="ECO:0000256" key="2">
    <source>
        <dbReference type="ARBA" id="ARBA00022679"/>
    </source>
</evidence>
<dbReference type="GO" id="GO:0009244">
    <property type="term" value="P:lipopolysaccharide core region biosynthetic process"/>
    <property type="evidence" value="ECO:0007669"/>
    <property type="project" value="TreeGrafter"/>
</dbReference>
<dbReference type="NCBIfam" id="TIGR02201">
    <property type="entry name" value="heptsyl_trn_III"/>
    <property type="match status" value="1"/>
</dbReference>
<evidence type="ECO:0000313" key="4">
    <source>
        <dbReference type="Proteomes" id="UP000031637"/>
    </source>
</evidence>
<dbReference type="InterPro" id="IPR051199">
    <property type="entry name" value="LPS_LOS_Heptosyltrfase"/>
</dbReference>
<dbReference type="HOGENOM" id="CLU_038371_3_3_4"/>
<dbReference type="GO" id="GO:0005829">
    <property type="term" value="C:cytosol"/>
    <property type="evidence" value="ECO:0007669"/>
    <property type="project" value="TreeGrafter"/>
</dbReference>
<dbReference type="Gene3D" id="3.40.50.2000">
    <property type="entry name" value="Glycogen Phosphorylase B"/>
    <property type="match status" value="2"/>
</dbReference>
<proteinExistence type="predicted"/>
<dbReference type="InterPro" id="IPR002201">
    <property type="entry name" value="Glyco_trans_9"/>
</dbReference>
<dbReference type="CDD" id="cd03789">
    <property type="entry name" value="GT9_LPS_heptosyltransferase"/>
    <property type="match status" value="1"/>
</dbReference>
<dbReference type="Proteomes" id="UP000031637">
    <property type="component" value="Chromosome"/>
</dbReference>
<dbReference type="RefSeq" id="WP_041101117.1">
    <property type="nucleotide sequence ID" value="NZ_AP012547.1"/>
</dbReference>
<sequence length="377" mass="40501">MPIEAFSPASLRRALVIKLRHHGDVLLATPVLSMLKRLVPQCEVDALVYADTALMLEGHPALAQLHLIDRNWKRQGMLSQAAAEWKLMSGLRSRHYDLVVHLSVHTRGAWMVRLLRPHWSVAPRSREGFWAKSFTHLYPAQSHGDRHTVDTNLDSLRALGCEPTPADMRVTMVPGPAAESHVAELLARHGLAQGGFVHVHPASRWTFKCWPADRVAALCDVLAAKGLPIVLTSAPDAKEKALIDAVCAARDAVTCPRSGIPGTQSAPAPTIDLSGQLSLKELAALTAQAKLFVGVDSAPMHIAAAMGTPVVAIFGPSGDREWGPWGDVGNNPHRVVASNTHPCRPCGMAGCNDSKVSDCLTTLPVSQVLAACEELLA</sequence>
<dbReference type="KEGG" id="shd:SUTH_03539"/>
<dbReference type="STRING" id="1223802.SUTH_03539"/>
<dbReference type="SUPFAM" id="SSF53756">
    <property type="entry name" value="UDP-Glycosyltransferase/glycogen phosphorylase"/>
    <property type="match status" value="1"/>
</dbReference>